<dbReference type="RefSeq" id="WP_169143605.1">
    <property type="nucleotide sequence ID" value="NZ_WTVS01000134.1"/>
</dbReference>
<sequence>MTAFGRTLSSLPRQRGERVVVAVLAFVLWLAPILALGNTAPRAAVPGSDICRAGAKNDKAQEQHPAGHRCQDCCCSAVRLASGPPPAAEWFFIPAAAPVLAGAERALPRALAWRDLAPPPRAPPAADGIPATAPGIG</sequence>
<gene>
    <name evidence="2" type="ORF">GPA27_27440</name>
</gene>
<evidence type="ECO:0000313" key="2">
    <source>
        <dbReference type="EMBL" id="NMG01108.1"/>
    </source>
</evidence>
<proteinExistence type="predicted"/>
<evidence type="ECO:0000256" key="1">
    <source>
        <dbReference type="SAM" id="MobiDB-lite"/>
    </source>
</evidence>
<dbReference type="EMBL" id="WTVS01000134">
    <property type="protein sequence ID" value="NMG01108.1"/>
    <property type="molecule type" value="Genomic_DNA"/>
</dbReference>
<reference evidence="2 3" key="1">
    <citation type="submission" date="2019-12" db="EMBL/GenBank/DDBJ databases">
        <title>Comparative genomics gives insights into the taxonomy of the Azoarcus-Aromatoleum group and reveals separate origins of nif in the plant-associated Azoarcus and non-plant-associated Aromatoleum sub-groups.</title>
        <authorList>
            <person name="Lafos M."/>
            <person name="Maluk M."/>
            <person name="Batista M."/>
            <person name="Junghare M."/>
            <person name="Carmona M."/>
            <person name="Faoro H."/>
            <person name="Cruz L.M."/>
            <person name="Battistoni F."/>
            <person name="De Souza E."/>
            <person name="Pedrosa F."/>
            <person name="Chen W.-M."/>
            <person name="Poole P.S."/>
            <person name="Dixon R.A."/>
            <person name="James E.K."/>
        </authorList>
    </citation>
    <scope>NUCLEOTIDE SEQUENCE [LARGE SCALE GENOMIC DNA]</scope>
    <source>
        <strain evidence="2 3">T</strain>
    </source>
</reference>
<keyword evidence="3" id="KW-1185">Reference proteome</keyword>
<comment type="caution">
    <text evidence="2">The sequence shown here is derived from an EMBL/GenBank/DDBJ whole genome shotgun (WGS) entry which is preliminary data.</text>
</comment>
<evidence type="ECO:0008006" key="4">
    <source>
        <dbReference type="Google" id="ProtNLM"/>
    </source>
</evidence>
<organism evidence="2 3">
    <name type="scientific">Aromatoleum toluolicum</name>
    <dbReference type="NCBI Taxonomy" id="90060"/>
    <lineage>
        <taxon>Bacteria</taxon>
        <taxon>Pseudomonadati</taxon>
        <taxon>Pseudomonadota</taxon>
        <taxon>Betaproteobacteria</taxon>
        <taxon>Rhodocyclales</taxon>
        <taxon>Rhodocyclaceae</taxon>
        <taxon>Aromatoleum</taxon>
    </lineage>
</organism>
<feature type="region of interest" description="Disordered" evidence="1">
    <location>
        <begin position="118"/>
        <end position="137"/>
    </location>
</feature>
<name>A0ABX1NP07_9RHOO</name>
<protein>
    <recommendedName>
        <fullName evidence="4">DUF2946 domain-containing protein</fullName>
    </recommendedName>
</protein>
<accession>A0ABX1NP07</accession>
<evidence type="ECO:0000313" key="3">
    <source>
        <dbReference type="Proteomes" id="UP000634522"/>
    </source>
</evidence>
<dbReference type="Proteomes" id="UP000634522">
    <property type="component" value="Unassembled WGS sequence"/>
</dbReference>